<feature type="transmembrane region" description="Helical" evidence="6">
    <location>
        <begin position="111"/>
        <end position="130"/>
    </location>
</feature>
<keyword evidence="2 6" id="KW-0812">Transmembrane</keyword>
<dbReference type="Gene3D" id="1.20.1540.10">
    <property type="entry name" value="Rhomboid-like"/>
    <property type="match status" value="1"/>
</dbReference>
<name>A0ABQ1RJB5_9ALTE</name>
<dbReference type="Pfam" id="PF01694">
    <property type="entry name" value="Rhomboid"/>
    <property type="match status" value="1"/>
</dbReference>
<evidence type="ECO:0000256" key="1">
    <source>
        <dbReference type="ARBA" id="ARBA00004141"/>
    </source>
</evidence>
<dbReference type="PANTHER" id="PTHR43731:SF9">
    <property type="entry name" value="SLR1461 PROTEIN"/>
    <property type="match status" value="1"/>
</dbReference>
<accession>A0ABQ1RJB5</accession>
<dbReference type="PANTHER" id="PTHR43731">
    <property type="entry name" value="RHOMBOID PROTEASE"/>
    <property type="match status" value="1"/>
</dbReference>
<comment type="subcellular location">
    <subcellularLocation>
        <location evidence="1">Membrane</location>
        <topology evidence="1">Multi-pass membrane protein</topology>
    </subcellularLocation>
</comment>
<dbReference type="InterPro" id="IPR022764">
    <property type="entry name" value="Peptidase_S54_rhomboid_dom"/>
</dbReference>
<feature type="domain" description="Peptidase S54 rhomboid" evidence="7">
    <location>
        <begin position="54"/>
        <end position="180"/>
    </location>
</feature>
<dbReference type="Proteomes" id="UP000614272">
    <property type="component" value="Unassembled WGS sequence"/>
</dbReference>
<dbReference type="RefSeq" id="WP_099035063.1">
    <property type="nucleotide sequence ID" value="NZ_BMGJ01000009.1"/>
</dbReference>
<organism evidence="8 9">
    <name type="scientific">Lacimicrobium alkaliphilum</name>
    <dbReference type="NCBI Taxonomy" id="1526571"/>
    <lineage>
        <taxon>Bacteria</taxon>
        <taxon>Pseudomonadati</taxon>
        <taxon>Pseudomonadota</taxon>
        <taxon>Gammaproteobacteria</taxon>
        <taxon>Alteromonadales</taxon>
        <taxon>Alteromonadaceae</taxon>
        <taxon>Lacimicrobium</taxon>
    </lineage>
</organism>
<proteinExistence type="predicted"/>
<dbReference type="InterPro" id="IPR035952">
    <property type="entry name" value="Rhomboid-like_sf"/>
</dbReference>
<comment type="caution">
    <text evidence="8">The sequence shown here is derived from an EMBL/GenBank/DDBJ whole genome shotgun (WGS) entry which is preliminary data.</text>
</comment>
<protein>
    <recommendedName>
        <fullName evidence="7">Peptidase S54 rhomboid domain-containing protein</fullName>
    </recommendedName>
</protein>
<keyword evidence="4 6" id="KW-0472">Membrane</keyword>
<sequence>MTNKRRLTKSILASALFVCLLWWIKLAESFAGLDLGFLGVTPGQWGGLVGVLGGPLVHGSYQHLFSNTLPLLILGSLLLYGYPRSWRIAVLMIWPLSGLGVWLFARDATHIGASGLTHGIFFYLFISSILRRDKVSVALMMIGAFLYGSMIMTILPREPGISFEYHFFGAAAGTLAGILFQRMDPRPTEKKYSWEGEEQEDPVIGDAWQYGSSEESESLTEHSGDRSKRE</sequence>
<keyword evidence="3 6" id="KW-1133">Transmembrane helix</keyword>
<evidence type="ECO:0000313" key="8">
    <source>
        <dbReference type="EMBL" id="GGD68587.1"/>
    </source>
</evidence>
<feature type="compositionally biased region" description="Basic and acidic residues" evidence="5">
    <location>
        <begin position="219"/>
        <end position="230"/>
    </location>
</feature>
<feature type="region of interest" description="Disordered" evidence="5">
    <location>
        <begin position="189"/>
        <end position="230"/>
    </location>
</feature>
<feature type="transmembrane region" description="Helical" evidence="6">
    <location>
        <begin position="88"/>
        <end position="105"/>
    </location>
</feature>
<keyword evidence="9" id="KW-1185">Reference proteome</keyword>
<evidence type="ECO:0000256" key="2">
    <source>
        <dbReference type="ARBA" id="ARBA00022692"/>
    </source>
</evidence>
<evidence type="ECO:0000313" key="9">
    <source>
        <dbReference type="Proteomes" id="UP000614272"/>
    </source>
</evidence>
<evidence type="ECO:0000256" key="5">
    <source>
        <dbReference type="SAM" id="MobiDB-lite"/>
    </source>
</evidence>
<evidence type="ECO:0000256" key="6">
    <source>
        <dbReference type="SAM" id="Phobius"/>
    </source>
</evidence>
<evidence type="ECO:0000259" key="7">
    <source>
        <dbReference type="Pfam" id="PF01694"/>
    </source>
</evidence>
<evidence type="ECO:0000256" key="4">
    <source>
        <dbReference type="ARBA" id="ARBA00023136"/>
    </source>
</evidence>
<evidence type="ECO:0000256" key="3">
    <source>
        <dbReference type="ARBA" id="ARBA00022989"/>
    </source>
</evidence>
<feature type="transmembrane region" description="Helical" evidence="6">
    <location>
        <begin position="161"/>
        <end position="180"/>
    </location>
</feature>
<reference evidence="9" key="1">
    <citation type="journal article" date="2019" name="Int. J. Syst. Evol. Microbiol.">
        <title>The Global Catalogue of Microorganisms (GCM) 10K type strain sequencing project: providing services to taxonomists for standard genome sequencing and annotation.</title>
        <authorList>
            <consortium name="The Broad Institute Genomics Platform"/>
            <consortium name="The Broad Institute Genome Sequencing Center for Infectious Disease"/>
            <person name="Wu L."/>
            <person name="Ma J."/>
        </authorList>
    </citation>
    <scope>NUCLEOTIDE SEQUENCE [LARGE SCALE GENOMIC DNA]</scope>
    <source>
        <strain evidence="9">CGMCC 1.12923</strain>
    </source>
</reference>
<dbReference type="InterPro" id="IPR050925">
    <property type="entry name" value="Rhomboid_protease_S54"/>
</dbReference>
<dbReference type="SUPFAM" id="SSF144091">
    <property type="entry name" value="Rhomboid-like"/>
    <property type="match status" value="1"/>
</dbReference>
<feature type="transmembrane region" description="Helical" evidence="6">
    <location>
        <begin position="137"/>
        <end position="155"/>
    </location>
</feature>
<gene>
    <name evidence="8" type="ORF">GCM10011357_24560</name>
</gene>
<dbReference type="EMBL" id="BMGJ01000009">
    <property type="protein sequence ID" value="GGD68587.1"/>
    <property type="molecule type" value="Genomic_DNA"/>
</dbReference>
<feature type="transmembrane region" description="Helical" evidence="6">
    <location>
        <begin position="64"/>
        <end position="81"/>
    </location>
</feature>